<accession>A0A8J3K703</accession>
<dbReference type="Proteomes" id="UP000619293">
    <property type="component" value="Unassembled WGS sequence"/>
</dbReference>
<protein>
    <submittedName>
        <fullName evidence="2">Uncharacterized protein</fullName>
    </submittedName>
</protein>
<feature type="compositionally biased region" description="Acidic residues" evidence="1">
    <location>
        <begin position="36"/>
        <end position="48"/>
    </location>
</feature>
<proteinExistence type="predicted"/>
<feature type="compositionally biased region" description="Basic residues" evidence="1">
    <location>
        <begin position="114"/>
        <end position="125"/>
    </location>
</feature>
<evidence type="ECO:0000256" key="1">
    <source>
        <dbReference type="SAM" id="MobiDB-lite"/>
    </source>
</evidence>
<feature type="region of interest" description="Disordered" evidence="1">
    <location>
        <begin position="34"/>
        <end position="70"/>
    </location>
</feature>
<sequence length="125" mass="12775">MRCRTYDFSVTGRVTGVLLGVGLADGLGLRLGDGLAEGDGDADGEAEGGADGVAVGVPPPQPAVSKSVKPVTTATRPWACRSCIAAPPGRSTPVETSGCHSQARGEMGQQARFRTPHRARGPPPR</sequence>
<name>A0A8J3K703_9ACTN</name>
<dbReference type="AlphaFoldDB" id="A0A8J3K703"/>
<dbReference type="EMBL" id="BONG01000091">
    <property type="protein sequence ID" value="GIF94321.1"/>
    <property type="molecule type" value="Genomic_DNA"/>
</dbReference>
<evidence type="ECO:0000313" key="3">
    <source>
        <dbReference type="Proteomes" id="UP000619293"/>
    </source>
</evidence>
<keyword evidence="3" id="KW-1185">Reference proteome</keyword>
<gene>
    <name evidence="2" type="ORF">Cch02nite_77650</name>
</gene>
<reference evidence="2 3" key="1">
    <citation type="submission" date="2021-01" db="EMBL/GenBank/DDBJ databases">
        <title>Whole genome shotgun sequence of Catellatospora chokoriensis NBRC 107358.</title>
        <authorList>
            <person name="Komaki H."/>
            <person name="Tamura T."/>
        </authorList>
    </citation>
    <scope>NUCLEOTIDE SEQUENCE [LARGE SCALE GENOMIC DNA]</scope>
    <source>
        <strain evidence="2 3">NBRC 107358</strain>
    </source>
</reference>
<organism evidence="2 3">
    <name type="scientific">Catellatospora chokoriensis</name>
    <dbReference type="NCBI Taxonomy" id="310353"/>
    <lineage>
        <taxon>Bacteria</taxon>
        <taxon>Bacillati</taxon>
        <taxon>Actinomycetota</taxon>
        <taxon>Actinomycetes</taxon>
        <taxon>Micromonosporales</taxon>
        <taxon>Micromonosporaceae</taxon>
        <taxon>Catellatospora</taxon>
    </lineage>
</organism>
<feature type="region of interest" description="Disordered" evidence="1">
    <location>
        <begin position="83"/>
        <end position="125"/>
    </location>
</feature>
<evidence type="ECO:0000313" key="2">
    <source>
        <dbReference type="EMBL" id="GIF94321.1"/>
    </source>
</evidence>
<comment type="caution">
    <text evidence="2">The sequence shown here is derived from an EMBL/GenBank/DDBJ whole genome shotgun (WGS) entry which is preliminary data.</text>
</comment>